<dbReference type="SUPFAM" id="SSF46785">
    <property type="entry name" value="Winged helix' DNA-binding domain"/>
    <property type="match status" value="1"/>
</dbReference>
<evidence type="ECO:0000256" key="4">
    <source>
        <dbReference type="SAM" id="MobiDB-lite"/>
    </source>
</evidence>
<evidence type="ECO:0000256" key="2">
    <source>
        <dbReference type="ARBA" id="ARBA00023125"/>
    </source>
</evidence>
<dbReference type="Gene3D" id="1.20.120.530">
    <property type="entry name" value="GntR ligand-binding domain-like"/>
    <property type="match status" value="1"/>
</dbReference>
<dbReference type="CDD" id="cd07377">
    <property type="entry name" value="WHTH_GntR"/>
    <property type="match status" value="1"/>
</dbReference>
<evidence type="ECO:0000256" key="1">
    <source>
        <dbReference type="ARBA" id="ARBA00023015"/>
    </source>
</evidence>
<gene>
    <name evidence="6" type="ORF">G6N77_19095</name>
</gene>
<dbReference type="InterPro" id="IPR008920">
    <property type="entry name" value="TF_FadR/GntR_C"/>
</dbReference>
<dbReference type="PRINTS" id="PR00035">
    <property type="entry name" value="HTHGNTR"/>
</dbReference>
<protein>
    <submittedName>
        <fullName evidence="6">FadR family transcriptional regulator</fullName>
    </submittedName>
</protein>
<dbReference type="SUPFAM" id="SSF48008">
    <property type="entry name" value="GntR ligand-binding domain-like"/>
    <property type="match status" value="1"/>
</dbReference>
<reference evidence="6 7" key="1">
    <citation type="submission" date="2020-02" db="EMBL/GenBank/DDBJ databases">
        <title>Genome sequence of the type strain DSM 27180 of Arthrobacter silviterrae.</title>
        <authorList>
            <person name="Gao J."/>
            <person name="Sun J."/>
        </authorList>
    </citation>
    <scope>NUCLEOTIDE SEQUENCE [LARGE SCALE GENOMIC DNA]</scope>
    <source>
        <strain evidence="6 7">DSM 27180</strain>
    </source>
</reference>
<feature type="region of interest" description="Disordered" evidence="4">
    <location>
        <begin position="1"/>
        <end position="21"/>
    </location>
</feature>
<keyword evidence="7" id="KW-1185">Reference proteome</keyword>
<sequence>MSVKRAGPWQDGSVTDTTDRAAGPRAYQAVLSSIEADLRSGRLNIGDRLPGERTLSEQHGISRASVRDAIRILDVMGLVRTATGSGPNSGTILISDPAAGLSSTLRLHVASRHLPVADIVQARILLETWAATAATTRPIDEPSLARAAELLALMDDPALGREAFHDLDSQFHVLLSTLAGNAVVSAMMESLRLSIMDYVRHAVTTDEQWQPVAQALRHQHHGILDALTARDGDLAARLLGEHIEWFFTETAR</sequence>
<dbReference type="SMART" id="SM00895">
    <property type="entry name" value="FCD"/>
    <property type="match status" value="1"/>
</dbReference>
<dbReference type="EMBL" id="JAAKZI010000059">
    <property type="protein sequence ID" value="NGN85551.1"/>
    <property type="molecule type" value="Genomic_DNA"/>
</dbReference>
<dbReference type="InterPro" id="IPR036390">
    <property type="entry name" value="WH_DNA-bd_sf"/>
</dbReference>
<proteinExistence type="predicted"/>
<organism evidence="6 7">
    <name type="scientific">Arthrobacter silviterrae</name>
    <dbReference type="NCBI Taxonomy" id="2026658"/>
    <lineage>
        <taxon>Bacteria</taxon>
        <taxon>Bacillati</taxon>
        <taxon>Actinomycetota</taxon>
        <taxon>Actinomycetes</taxon>
        <taxon>Micrococcales</taxon>
        <taxon>Micrococcaceae</taxon>
        <taxon>Arthrobacter</taxon>
    </lineage>
</organism>
<feature type="domain" description="HTH gntR-type" evidence="5">
    <location>
        <begin position="24"/>
        <end position="96"/>
    </location>
</feature>
<keyword evidence="2" id="KW-0238">DNA-binding</keyword>
<dbReference type="InterPro" id="IPR000524">
    <property type="entry name" value="Tscrpt_reg_HTH_GntR"/>
</dbReference>
<dbReference type="PANTHER" id="PTHR43537:SF5">
    <property type="entry name" value="UXU OPERON TRANSCRIPTIONAL REGULATOR"/>
    <property type="match status" value="1"/>
</dbReference>
<evidence type="ECO:0000313" key="6">
    <source>
        <dbReference type="EMBL" id="NGN85551.1"/>
    </source>
</evidence>
<accession>A0ABX0DIJ4</accession>
<name>A0ABX0DIJ4_9MICC</name>
<evidence type="ECO:0000259" key="5">
    <source>
        <dbReference type="PROSITE" id="PS50949"/>
    </source>
</evidence>
<keyword evidence="1" id="KW-0805">Transcription regulation</keyword>
<dbReference type="InterPro" id="IPR011711">
    <property type="entry name" value="GntR_C"/>
</dbReference>
<keyword evidence="3" id="KW-0804">Transcription</keyword>
<dbReference type="Pfam" id="PF00392">
    <property type="entry name" value="GntR"/>
    <property type="match status" value="1"/>
</dbReference>
<dbReference type="Proteomes" id="UP000479226">
    <property type="component" value="Unassembled WGS sequence"/>
</dbReference>
<dbReference type="PANTHER" id="PTHR43537">
    <property type="entry name" value="TRANSCRIPTIONAL REGULATOR, GNTR FAMILY"/>
    <property type="match status" value="1"/>
</dbReference>
<evidence type="ECO:0000256" key="3">
    <source>
        <dbReference type="ARBA" id="ARBA00023163"/>
    </source>
</evidence>
<dbReference type="Gene3D" id="1.10.10.10">
    <property type="entry name" value="Winged helix-like DNA-binding domain superfamily/Winged helix DNA-binding domain"/>
    <property type="match status" value="1"/>
</dbReference>
<dbReference type="InterPro" id="IPR036388">
    <property type="entry name" value="WH-like_DNA-bd_sf"/>
</dbReference>
<evidence type="ECO:0000313" key="7">
    <source>
        <dbReference type="Proteomes" id="UP000479226"/>
    </source>
</evidence>
<dbReference type="SMART" id="SM00345">
    <property type="entry name" value="HTH_GNTR"/>
    <property type="match status" value="1"/>
</dbReference>
<comment type="caution">
    <text evidence="6">The sequence shown here is derived from an EMBL/GenBank/DDBJ whole genome shotgun (WGS) entry which is preliminary data.</text>
</comment>
<dbReference type="Pfam" id="PF07729">
    <property type="entry name" value="FCD"/>
    <property type="match status" value="1"/>
</dbReference>
<dbReference type="PROSITE" id="PS50949">
    <property type="entry name" value="HTH_GNTR"/>
    <property type="match status" value="1"/>
</dbReference>